<dbReference type="GO" id="GO:0070286">
    <property type="term" value="P:axonemal dynein complex assembly"/>
    <property type="evidence" value="ECO:0007669"/>
    <property type="project" value="InterPro"/>
</dbReference>
<dbReference type="Pfam" id="PF18201">
    <property type="entry name" value="PIH1_CS"/>
    <property type="match status" value="1"/>
</dbReference>
<evidence type="ECO:0000313" key="3">
    <source>
        <dbReference type="EMBL" id="KAK3250324.1"/>
    </source>
</evidence>
<proteinExistence type="inferred from homology"/>
<keyword evidence="4" id="KW-1185">Reference proteome</keyword>
<dbReference type="EMBL" id="LGRX02026777">
    <property type="protein sequence ID" value="KAK3250324.1"/>
    <property type="molecule type" value="Genomic_DNA"/>
</dbReference>
<comment type="similarity">
    <text evidence="1">Belongs to the PIH1 family.</text>
</comment>
<evidence type="ECO:0000313" key="4">
    <source>
        <dbReference type="Proteomes" id="UP001190700"/>
    </source>
</evidence>
<evidence type="ECO:0000259" key="2">
    <source>
        <dbReference type="Pfam" id="PF18201"/>
    </source>
</evidence>
<dbReference type="GO" id="GO:0045505">
    <property type="term" value="F:dynein intermediate chain binding"/>
    <property type="evidence" value="ECO:0007669"/>
    <property type="project" value="TreeGrafter"/>
</dbReference>
<dbReference type="Gene3D" id="2.60.40.790">
    <property type="match status" value="1"/>
</dbReference>
<sequence>MNFNFGEFEALNNLLEVGDAAQEEAAGANIGAVTPASFGAPIKPGAAGRLAAPKGRKDPKAIWDPDEVLNAIDDDVDDGRIRPTYEFLYRQAVGTEDAFLGLSGKDPSSADCEEMILRVELPGTNSMADLDLDVQASNIRLESPIYKLAMYLPHKVNDEKGTAKWDKKKETLSIIMPIVREDPF</sequence>
<feature type="domain" description="PIH1D1/2/3 CS-like" evidence="2">
    <location>
        <begin position="82"/>
        <end position="178"/>
    </location>
</feature>
<dbReference type="Proteomes" id="UP001190700">
    <property type="component" value="Unassembled WGS sequence"/>
</dbReference>
<reference evidence="3 4" key="1">
    <citation type="journal article" date="2015" name="Genome Biol. Evol.">
        <title>Comparative Genomics of a Bacterivorous Green Alga Reveals Evolutionary Causalities and Consequences of Phago-Mixotrophic Mode of Nutrition.</title>
        <authorList>
            <person name="Burns J.A."/>
            <person name="Paasch A."/>
            <person name="Narechania A."/>
            <person name="Kim E."/>
        </authorList>
    </citation>
    <scope>NUCLEOTIDE SEQUENCE [LARGE SCALE GENOMIC DNA]</scope>
    <source>
        <strain evidence="3 4">PLY_AMNH</strain>
    </source>
</reference>
<gene>
    <name evidence="3" type="ORF">CYMTET_40285</name>
</gene>
<organism evidence="3 4">
    <name type="scientific">Cymbomonas tetramitiformis</name>
    <dbReference type="NCBI Taxonomy" id="36881"/>
    <lineage>
        <taxon>Eukaryota</taxon>
        <taxon>Viridiplantae</taxon>
        <taxon>Chlorophyta</taxon>
        <taxon>Pyramimonadophyceae</taxon>
        <taxon>Pyramimonadales</taxon>
        <taxon>Pyramimonadaceae</taxon>
        <taxon>Cymbomonas</taxon>
    </lineage>
</organism>
<dbReference type="PANTHER" id="PTHR21083:SF0">
    <property type="entry name" value="DYNEIN AXONEMAL ASSEMBLY FACTOR 6"/>
    <property type="match status" value="1"/>
</dbReference>
<dbReference type="InterPro" id="IPR041442">
    <property type="entry name" value="PIH1D1/2/3_CS-like"/>
</dbReference>
<name>A0AAE0C9R5_9CHLO</name>
<dbReference type="GO" id="GO:0051087">
    <property type="term" value="F:protein-folding chaperone binding"/>
    <property type="evidence" value="ECO:0007669"/>
    <property type="project" value="InterPro"/>
</dbReference>
<protein>
    <recommendedName>
        <fullName evidence="2">PIH1D1/2/3 CS-like domain-containing protein</fullName>
    </recommendedName>
</protein>
<dbReference type="AlphaFoldDB" id="A0AAE0C9R5"/>
<dbReference type="InterPro" id="IPR008978">
    <property type="entry name" value="HSP20-like_chaperone"/>
</dbReference>
<comment type="caution">
    <text evidence="3">The sequence shown here is derived from an EMBL/GenBank/DDBJ whole genome shotgun (WGS) entry which is preliminary data.</text>
</comment>
<dbReference type="GO" id="GO:0005737">
    <property type="term" value="C:cytoplasm"/>
    <property type="evidence" value="ECO:0007669"/>
    <property type="project" value="TreeGrafter"/>
</dbReference>
<dbReference type="InterPro" id="IPR026697">
    <property type="entry name" value="DNAAF6"/>
</dbReference>
<accession>A0AAE0C9R5</accession>
<evidence type="ECO:0000256" key="1">
    <source>
        <dbReference type="ARBA" id="ARBA00008511"/>
    </source>
</evidence>
<dbReference type="PANTHER" id="PTHR21083">
    <property type="entry name" value="TWISTER"/>
    <property type="match status" value="1"/>
</dbReference>